<sequence length="202" mass="21617">MCFFFFLSHSLSLFHLLASVKIHTQKNKLLKLSLFLTMESNLLYCLSSLVVVLLLSVTSTVTSKDEVVSCTMCSSCDNPCNPAQSYPPPPPPSRPPPSPSTTTACPPPPSPPSSGGGGGSYYYPPPSQSGGGKYPPPYGDGGQGYYYPPPYSGNYPTPPPPNPIVPYFPFYYHTPPPGSGSDRFMGSSSIIFALFAVFLCLV</sequence>
<dbReference type="AlphaFoldDB" id="A0A1J3JZC7"/>
<dbReference type="EMBL" id="GEVM01008245">
    <property type="protein sequence ID" value="JAU97693.1"/>
    <property type="molecule type" value="Transcribed_RNA"/>
</dbReference>
<feature type="chain" id="PRO_5009624411" evidence="2">
    <location>
        <begin position="20"/>
        <end position="202"/>
    </location>
</feature>
<proteinExistence type="predicted"/>
<organism evidence="3">
    <name type="scientific">Noccaea caerulescens</name>
    <name type="common">Alpine penny-cress</name>
    <name type="synonym">Thlaspi caerulescens</name>
    <dbReference type="NCBI Taxonomy" id="107243"/>
    <lineage>
        <taxon>Eukaryota</taxon>
        <taxon>Viridiplantae</taxon>
        <taxon>Streptophyta</taxon>
        <taxon>Embryophyta</taxon>
        <taxon>Tracheophyta</taxon>
        <taxon>Spermatophyta</taxon>
        <taxon>Magnoliopsida</taxon>
        <taxon>eudicotyledons</taxon>
        <taxon>Gunneridae</taxon>
        <taxon>Pentapetalae</taxon>
        <taxon>rosids</taxon>
        <taxon>malvids</taxon>
        <taxon>Brassicales</taxon>
        <taxon>Brassicaceae</taxon>
        <taxon>Coluteocarpeae</taxon>
        <taxon>Noccaea</taxon>
    </lineage>
</organism>
<evidence type="ECO:0000256" key="2">
    <source>
        <dbReference type="SAM" id="SignalP"/>
    </source>
</evidence>
<keyword evidence="2" id="KW-0732">Signal</keyword>
<reference evidence="3" key="1">
    <citation type="submission" date="2016-07" db="EMBL/GenBank/DDBJ databases">
        <title>De novo transcriptome assembly of four accessions of the metal hyperaccumulator plant Noccaea caerulescens.</title>
        <authorList>
            <person name="Blande D."/>
            <person name="Halimaa P."/>
            <person name="Tervahauta A.I."/>
            <person name="Aarts M.G."/>
            <person name="Karenlampi S.O."/>
        </authorList>
    </citation>
    <scope>NUCLEOTIDE SEQUENCE</scope>
</reference>
<protein>
    <submittedName>
        <fullName evidence="3">Uncharacterized protein</fullName>
    </submittedName>
</protein>
<evidence type="ECO:0000256" key="1">
    <source>
        <dbReference type="SAM" id="MobiDB-lite"/>
    </source>
</evidence>
<name>A0A1J3JZC7_NOCCA</name>
<gene>
    <name evidence="3" type="ORF">MP_TR6077_c0_g1_i1_g.17155</name>
</gene>
<feature type="compositionally biased region" description="Pro residues" evidence="1">
    <location>
        <begin position="85"/>
        <end position="112"/>
    </location>
</feature>
<accession>A0A1J3JZC7</accession>
<dbReference type="PANTHER" id="PTHR37702:SF13">
    <property type="entry name" value="(RAPE) HYPOTHETICAL PROTEIN"/>
    <property type="match status" value="1"/>
</dbReference>
<dbReference type="PANTHER" id="PTHR37702">
    <property type="entry name" value="PROLINE-RICH FAMILY PROTEIN"/>
    <property type="match status" value="1"/>
</dbReference>
<feature type="signal peptide" evidence="2">
    <location>
        <begin position="1"/>
        <end position="19"/>
    </location>
</feature>
<feature type="region of interest" description="Disordered" evidence="1">
    <location>
        <begin position="84"/>
        <end position="126"/>
    </location>
</feature>
<evidence type="ECO:0000313" key="3">
    <source>
        <dbReference type="EMBL" id="JAU97693.1"/>
    </source>
</evidence>